<dbReference type="AlphaFoldDB" id="A0A1H7NAW7"/>
<keyword evidence="6" id="KW-0050">Antiport</keyword>
<feature type="transmembrane region" description="Helical" evidence="13">
    <location>
        <begin position="202"/>
        <end position="225"/>
    </location>
</feature>
<evidence type="ECO:0000256" key="2">
    <source>
        <dbReference type="ARBA" id="ARBA00004651"/>
    </source>
</evidence>
<evidence type="ECO:0000256" key="13">
    <source>
        <dbReference type="SAM" id="Phobius"/>
    </source>
</evidence>
<dbReference type="GO" id="GO:0042910">
    <property type="term" value="F:xenobiotic transmembrane transporter activity"/>
    <property type="evidence" value="ECO:0007669"/>
    <property type="project" value="InterPro"/>
</dbReference>
<evidence type="ECO:0000256" key="5">
    <source>
        <dbReference type="ARBA" id="ARBA00022448"/>
    </source>
</evidence>
<keyword evidence="5" id="KW-0813">Transport</keyword>
<evidence type="ECO:0000256" key="12">
    <source>
        <dbReference type="ARBA" id="ARBA00031636"/>
    </source>
</evidence>
<evidence type="ECO:0000313" key="14">
    <source>
        <dbReference type="EMBL" id="SEL20108.1"/>
    </source>
</evidence>
<evidence type="ECO:0000313" key="15">
    <source>
        <dbReference type="Proteomes" id="UP000186015"/>
    </source>
</evidence>
<feature type="transmembrane region" description="Helical" evidence="13">
    <location>
        <begin position="331"/>
        <end position="349"/>
    </location>
</feature>
<keyword evidence="8 13" id="KW-0812">Transmembrane</keyword>
<proteinExistence type="inferred from homology"/>
<dbReference type="Proteomes" id="UP000186015">
    <property type="component" value="Unassembled WGS sequence"/>
</dbReference>
<feature type="transmembrane region" description="Helical" evidence="13">
    <location>
        <begin position="396"/>
        <end position="416"/>
    </location>
</feature>
<evidence type="ECO:0000256" key="11">
    <source>
        <dbReference type="ARBA" id="ARBA00023136"/>
    </source>
</evidence>
<dbReference type="PIRSF" id="PIRSF006603">
    <property type="entry name" value="DinF"/>
    <property type="match status" value="1"/>
</dbReference>
<evidence type="ECO:0000256" key="10">
    <source>
        <dbReference type="ARBA" id="ARBA00023065"/>
    </source>
</evidence>
<dbReference type="NCBIfam" id="TIGR00797">
    <property type="entry name" value="matE"/>
    <property type="match status" value="1"/>
</dbReference>
<feature type="transmembrane region" description="Helical" evidence="13">
    <location>
        <begin position="428"/>
        <end position="447"/>
    </location>
</feature>
<gene>
    <name evidence="14" type="ORF">SAMN05216469_11455</name>
</gene>
<name>A0A1H7NAW7_RUMAL</name>
<dbReference type="PANTHER" id="PTHR43298">
    <property type="entry name" value="MULTIDRUG RESISTANCE PROTEIN NORM-RELATED"/>
    <property type="match status" value="1"/>
</dbReference>
<dbReference type="OrthoDB" id="9776324at2"/>
<accession>A0A1H7NAW7</accession>
<feature type="transmembrane region" description="Helical" evidence="13">
    <location>
        <begin position="105"/>
        <end position="126"/>
    </location>
</feature>
<evidence type="ECO:0000256" key="6">
    <source>
        <dbReference type="ARBA" id="ARBA00022449"/>
    </source>
</evidence>
<dbReference type="GO" id="GO:0015297">
    <property type="term" value="F:antiporter activity"/>
    <property type="evidence" value="ECO:0007669"/>
    <property type="project" value="UniProtKB-KW"/>
</dbReference>
<dbReference type="EMBL" id="FOAT01000014">
    <property type="protein sequence ID" value="SEL20108.1"/>
    <property type="molecule type" value="Genomic_DNA"/>
</dbReference>
<keyword evidence="9 13" id="KW-1133">Transmembrane helix</keyword>
<feature type="transmembrane region" description="Helical" evidence="13">
    <location>
        <begin position="177"/>
        <end position="196"/>
    </location>
</feature>
<sequence>MVIVIFSGAVIIMSKRTMTEGTPWKHIISFAMPVLAGSLLQQLYNTADSVIVGRNAGQNALSGVGTTGTFAFLFLAIAIGFSSGNSVVIAQHYGAGNEKAVRRTASTGIILLLALGIASTMIGIAVSEPVLTHIVGVKPAYHDYALKYFRWYCLGLIFQFGYNAFSSILRAVGDSKATLYFLLISSVLNIALDLLFVGVFKWGVFGAAIATDISQAGSFIAAYIYMIKKYPVFRFKLKEYVWDSKAAKSTVIVGTPIALQLVIVSIGLTLIQRAVNDFGENMTASFTVGSRIEMYLNLPCNAFQTTLATYTGQNYGAGKPERVKQGARQTILISVVITLLISAVIMLTSQNIINLFKLNDAAAGYCIQHLRTIALVNVVLSVYIPLFGVFQGTNHSGMPTIVATCALSVRLIVTYLFRYSDFFGYSIIWWNGLFGFGTGCTITWLNYLNGWWLKGSTLSTKKISEKH</sequence>
<evidence type="ECO:0000256" key="7">
    <source>
        <dbReference type="ARBA" id="ARBA00022475"/>
    </source>
</evidence>
<dbReference type="PANTHER" id="PTHR43298:SF2">
    <property type="entry name" value="FMN_FAD EXPORTER YEEO-RELATED"/>
    <property type="match status" value="1"/>
</dbReference>
<evidence type="ECO:0000256" key="9">
    <source>
        <dbReference type="ARBA" id="ARBA00022989"/>
    </source>
</evidence>
<feature type="transmembrane region" description="Helical" evidence="13">
    <location>
        <begin position="370"/>
        <end position="390"/>
    </location>
</feature>
<keyword evidence="10" id="KW-0406">Ion transport</keyword>
<feature type="transmembrane region" description="Helical" evidence="13">
    <location>
        <begin position="148"/>
        <end position="165"/>
    </location>
</feature>
<dbReference type="InterPro" id="IPR002528">
    <property type="entry name" value="MATE_fam"/>
</dbReference>
<comment type="function">
    <text evidence="1">Multidrug efflux pump.</text>
</comment>
<reference evidence="14 15" key="1">
    <citation type="submission" date="2016-10" db="EMBL/GenBank/DDBJ databases">
        <authorList>
            <person name="de Groot N.N."/>
        </authorList>
    </citation>
    <scope>NUCLEOTIDE SEQUENCE [LARGE SCALE GENOMIC DNA]</scope>
    <source>
        <strain evidence="14 15">KH2T6</strain>
    </source>
</reference>
<evidence type="ECO:0000256" key="4">
    <source>
        <dbReference type="ARBA" id="ARBA00020268"/>
    </source>
</evidence>
<dbReference type="CDD" id="cd13138">
    <property type="entry name" value="MATE_yoeA_like"/>
    <property type="match status" value="1"/>
</dbReference>
<dbReference type="GO" id="GO:0006811">
    <property type="term" value="P:monoatomic ion transport"/>
    <property type="evidence" value="ECO:0007669"/>
    <property type="project" value="UniProtKB-KW"/>
</dbReference>
<dbReference type="InterPro" id="IPR050222">
    <property type="entry name" value="MATE_MdtK"/>
</dbReference>
<dbReference type="RefSeq" id="WP_081350558.1">
    <property type="nucleotide sequence ID" value="NZ_FOAT01000014.1"/>
</dbReference>
<evidence type="ECO:0000256" key="1">
    <source>
        <dbReference type="ARBA" id="ARBA00003408"/>
    </source>
</evidence>
<evidence type="ECO:0000256" key="3">
    <source>
        <dbReference type="ARBA" id="ARBA00010199"/>
    </source>
</evidence>
<keyword evidence="7" id="KW-1003">Cell membrane</keyword>
<dbReference type="InterPro" id="IPR048279">
    <property type="entry name" value="MdtK-like"/>
</dbReference>
<feature type="transmembrane region" description="Helical" evidence="13">
    <location>
        <begin position="70"/>
        <end position="93"/>
    </location>
</feature>
<dbReference type="GO" id="GO:0005886">
    <property type="term" value="C:plasma membrane"/>
    <property type="evidence" value="ECO:0007669"/>
    <property type="project" value="UniProtKB-SubCell"/>
</dbReference>
<protein>
    <recommendedName>
        <fullName evidence="4">Probable multidrug resistance protein NorM</fullName>
    </recommendedName>
    <alternativeName>
        <fullName evidence="12">Multidrug-efflux transporter</fullName>
    </alternativeName>
</protein>
<dbReference type="Pfam" id="PF01554">
    <property type="entry name" value="MatE"/>
    <property type="match status" value="2"/>
</dbReference>
<evidence type="ECO:0000256" key="8">
    <source>
        <dbReference type="ARBA" id="ARBA00022692"/>
    </source>
</evidence>
<comment type="similarity">
    <text evidence="3">Belongs to the multi antimicrobial extrusion (MATE) (TC 2.A.66.1) family.</text>
</comment>
<keyword evidence="11 13" id="KW-0472">Membrane</keyword>
<comment type="subcellular location">
    <subcellularLocation>
        <location evidence="2">Cell membrane</location>
        <topology evidence="2">Multi-pass membrane protein</topology>
    </subcellularLocation>
</comment>
<organism evidence="14 15">
    <name type="scientific">Ruminococcus albus</name>
    <dbReference type="NCBI Taxonomy" id="1264"/>
    <lineage>
        <taxon>Bacteria</taxon>
        <taxon>Bacillati</taxon>
        <taxon>Bacillota</taxon>
        <taxon>Clostridia</taxon>
        <taxon>Eubacteriales</taxon>
        <taxon>Oscillospiraceae</taxon>
        <taxon>Ruminococcus</taxon>
    </lineage>
</organism>